<sequence length="107" mass="12165">MKNGLSMMCTVASCLFLSFFPGRSFAVEVCYPPELPFVPASDAELLEFADIIDAEYQRYFKSITDYFTCMDRSRQEAFNEAKSNTGHYAAFLERLETLRKEQAGSSD</sequence>
<reference evidence="3" key="1">
    <citation type="journal article" date="2019" name="Int. J. Syst. Evol. Microbiol.">
        <title>The Global Catalogue of Microorganisms (GCM) 10K type strain sequencing project: providing services to taxonomists for standard genome sequencing and annotation.</title>
        <authorList>
            <consortium name="The Broad Institute Genomics Platform"/>
            <consortium name="The Broad Institute Genome Sequencing Center for Infectious Disease"/>
            <person name="Wu L."/>
            <person name="Ma J."/>
        </authorList>
    </citation>
    <scope>NUCLEOTIDE SEQUENCE [LARGE SCALE GENOMIC DNA]</scope>
    <source>
        <strain evidence="3">KCTC 42899</strain>
    </source>
</reference>
<comment type="caution">
    <text evidence="2">The sequence shown here is derived from an EMBL/GenBank/DDBJ whole genome shotgun (WGS) entry which is preliminary data.</text>
</comment>
<name>A0ABV7R8Y2_9RHOB</name>
<accession>A0ABV7R8Y2</accession>
<feature type="chain" id="PRO_5047538912" evidence="1">
    <location>
        <begin position="27"/>
        <end position="107"/>
    </location>
</feature>
<protein>
    <submittedName>
        <fullName evidence="2">Uncharacterized protein</fullName>
    </submittedName>
</protein>
<proteinExistence type="predicted"/>
<evidence type="ECO:0000256" key="1">
    <source>
        <dbReference type="SAM" id="SignalP"/>
    </source>
</evidence>
<dbReference type="RefSeq" id="WP_377746396.1">
    <property type="nucleotide sequence ID" value="NZ_JBHRXJ010000021.1"/>
</dbReference>
<keyword evidence="1" id="KW-0732">Signal</keyword>
<evidence type="ECO:0000313" key="2">
    <source>
        <dbReference type="EMBL" id="MFC3530217.1"/>
    </source>
</evidence>
<gene>
    <name evidence="2" type="ORF">ACFOMH_18770</name>
</gene>
<keyword evidence="3" id="KW-1185">Reference proteome</keyword>
<evidence type="ECO:0000313" key="3">
    <source>
        <dbReference type="Proteomes" id="UP001595721"/>
    </source>
</evidence>
<dbReference type="Proteomes" id="UP001595721">
    <property type="component" value="Unassembled WGS sequence"/>
</dbReference>
<feature type="signal peptide" evidence="1">
    <location>
        <begin position="1"/>
        <end position="26"/>
    </location>
</feature>
<organism evidence="2 3">
    <name type="scientific">Paracoccus mangrovi</name>
    <dbReference type="NCBI Taxonomy" id="1715645"/>
    <lineage>
        <taxon>Bacteria</taxon>
        <taxon>Pseudomonadati</taxon>
        <taxon>Pseudomonadota</taxon>
        <taxon>Alphaproteobacteria</taxon>
        <taxon>Rhodobacterales</taxon>
        <taxon>Paracoccaceae</taxon>
        <taxon>Paracoccus</taxon>
    </lineage>
</organism>
<dbReference type="EMBL" id="JBHRXJ010000021">
    <property type="protein sequence ID" value="MFC3530217.1"/>
    <property type="molecule type" value="Genomic_DNA"/>
</dbReference>